<organism evidence="3 4">
    <name type="scientific">Cercospora zeae-maydis SCOH1-5</name>
    <dbReference type="NCBI Taxonomy" id="717836"/>
    <lineage>
        <taxon>Eukaryota</taxon>
        <taxon>Fungi</taxon>
        <taxon>Dikarya</taxon>
        <taxon>Ascomycota</taxon>
        <taxon>Pezizomycotina</taxon>
        <taxon>Dothideomycetes</taxon>
        <taxon>Dothideomycetidae</taxon>
        <taxon>Mycosphaerellales</taxon>
        <taxon>Mycosphaerellaceae</taxon>
        <taxon>Cercospora</taxon>
    </lineage>
</organism>
<evidence type="ECO:0000313" key="3">
    <source>
        <dbReference type="EMBL" id="KAF2207918.1"/>
    </source>
</evidence>
<feature type="signal peptide" evidence="2">
    <location>
        <begin position="1"/>
        <end position="19"/>
    </location>
</feature>
<feature type="region of interest" description="Disordered" evidence="1">
    <location>
        <begin position="217"/>
        <end position="254"/>
    </location>
</feature>
<dbReference type="EMBL" id="ML992699">
    <property type="protein sequence ID" value="KAF2207918.1"/>
    <property type="molecule type" value="Genomic_DNA"/>
</dbReference>
<protein>
    <recommendedName>
        <fullName evidence="5">Apple domain-containing protein</fullName>
    </recommendedName>
</protein>
<gene>
    <name evidence="3" type="ORF">CERZMDRAFT_101940</name>
</gene>
<feature type="chain" id="PRO_5025659337" description="Apple domain-containing protein" evidence="2">
    <location>
        <begin position="20"/>
        <end position="497"/>
    </location>
</feature>
<reference evidence="3" key="1">
    <citation type="journal article" date="2020" name="Stud. Mycol.">
        <title>101 Dothideomycetes genomes: a test case for predicting lifestyles and emergence of pathogens.</title>
        <authorList>
            <person name="Haridas S."/>
            <person name="Albert R."/>
            <person name="Binder M."/>
            <person name="Bloem J."/>
            <person name="Labutti K."/>
            <person name="Salamov A."/>
            <person name="Andreopoulos B."/>
            <person name="Baker S."/>
            <person name="Barry K."/>
            <person name="Bills G."/>
            <person name="Bluhm B."/>
            <person name="Cannon C."/>
            <person name="Castanera R."/>
            <person name="Culley D."/>
            <person name="Daum C."/>
            <person name="Ezra D."/>
            <person name="Gonzalez J."/>
            <person name="Henrissat B."/>
            <person name="Kuo A."/>
            <person name="Liang C."/>
            <person name="Lipzen A."/>
            <person name="Lutzoni F."/>
            <person name="Magnuson J."/>
            <person name="Mondo S."/>
            <person name="Nolan M."/>
            <person name="Ohm R."/>
            <person name="Pangilinan J."/>
            <person name="Park H.-J."/>
            <person name="Ramirez L."/>
            <person name="Alfaro M."/>
            <person name="Sun H."/>
            <person name="Tritt A."/>
            <person name="Yoshinaga Y."/>
            <person name="Zwiers L.-H."/>
            <person name="Turgeon B."/>
            <person name="Goodwin S."/>
            <person name="Spatafora J."/>
            <person name="Crous P."/>
            <person name="Grigoriev I."/>
        </authorList>
    </citation>
    <scope>NUCLEOTIDE SEQUENCE</scope>
    <source>
        <strain evidence="3">SCOH1-5</strain>
    </source>
</reference>
<proteinExistence type="predicted"/>
<dbReference type="OrthoDB" id="3939858at2759"/>
<name>A0A6A6F0C2_9PEZI</name>
<keyword evidence="2" id="KW-0732">Signal</keyword>
<keyword evidence="4" id="KW-1185">Reference proteome</keyword>
<feature type="region of interest" description="Disordered" evidence="1">
    <location>
        <begin position="362"/>
        <end position="387"/>
    </location>
</feature>
<sequence>MRSSAIVAAGLSLIHVSNARVANAPAAPQQPNIDSSSNNIVVQLFNRLFKKAAAATCYQDNYYDFLNDPEFGSSFCQQYLTYANTTITVTRTPVSTSRETYSTQWFTQRRVTTVPAATATVTAAPGLSERDAFPAPAQGLSDAQVADAILSFRRMANVNNASDEAVSASFASACVCHNFPGPTVTATYTAEPRVVSLSGFDQETTTIVATTTAGTVTTTVTPGTSPASDDDATPSPSSQTGPIAPAPTTPGFQCPEDNNSIVSQLIGNEKFDYLVKCDTDITDPDFYNVLSFNTYSECAAACSTANQRFDVPLCKGFSFYNARSNQGYNCFLKGAANTSVPAIGVDSGILQRILVGITPDTPAGTNTQSAPYTAETNTLDPEDASSSMSEIFSDSSTSISVVTPQVPVSGKLVNAPGETVYSTYISDGSTYSSGTTFSTYFTSDGIWYFSYYEAYTQSWASATTVWASTETNSVIENVVSIGTSPSLGEAQILLQSL</sequence>
<evidence type="ECO:0000313" key="4">
    <source>
        <dbReference type="Proteomes" id="UP000799539"/>
    </source>
</evidence>
<evidence type="ECO:0000256" key="1">
    <source>
        <dbReference type="SAM" id="MobiDB-lite"/>
    </source>
</evidence>
<accession>A0A6A6F0C2</accession>
<dbReference type="Gene3D" id="3.50.4.10">
    <property type="entry name" value="Hepatocyte Growth Factor"/>
    <property type="match status" value="1"/>
</dbReference>
<dbReference type="AlphaFoldDB" id="A0A6A6F0C2"/>
<feature type="compositionally biased region" description="Low complexity" evidence="1">
    <location>
        <begin position="217"/>
        <end position="243"/>
    </location>
</feature>
<evidence type="ECO:0008006" key="5">
    <source>
        <dbReference type="Google" id="ProtNLM"/>
    </source>
</evidence>
<dbReference type="Proteomes" id="UP000799539">
    <property type="component" value="Unassembled WGS sequence"/>
</dbReference>
<feature type="compositionally biased region" description="Polar residues" evidence="1">
    <location>
        <begin position="363"/>
        <end position="379"/>
    </location>
</feature>
<evidence type="ECO:0000256" key="2">
    <source>
        <dbReference type="SAM" id="SignalP"/>
    </source>
</evidence>